<dbReference type="InterPro" id="IPR029063">
    <property type="entry name" value="SAM-dependent_MTases_sf"/>
</dbReference>
<dbReference type="CDD" id="cd02440">
    <property type="entry name" value="AdoMet_MTases"/>
    <property type="match status" value="1"/>
</dbReference>
<dbReference type="SUPFAM" id="SSF53335">
    <property type="entry name" value="S-adenosyl-L-methionine-dependent methyltransferases"/>
    <property type="match status" value="1"/>
</dbReference>
<evidence type="ECO:0000313" key="3">
    <source>
        <dbReference type="EMBL" id="MBB5726073.1"/>
    </source>
</evidence>
<evidence type="ECO:0000256" key="1">
    <source>
        <dbReference type="ARBA" id="ARBA00022679"/>
    </source>
</evidence>
<keyword evidence="3" id="KW-0489">Methyltransferase</keyword>
<dbReference type="InterPro" id="IPR041698">
    <property type="entry name" value="Methyltransf_25"/>
</dbReference>
<accession>A0ABR6N5L2</accession>
<dbReference type="PANTHER" id="PTHR43861">
    <property type="entry name" value="TRANS-ACONITATE 2-METHYLTRANSFERASE-RELATED"/>
    <property type="match status" value="1"/>
</dbReference>
<dbReference type="Proteomes" id="UP000560131">
    <property type="component" value="Unassembled WGS sequence"/>
</dbReference>
<proteinExistence type="predicted"/>
<dbReference type="GO" id="GO:0032259">
    <property type="term" value="P:methylation"/>
    <property type="evidence" value="ECO:0007669"/>
    <property type="project" value="UniProtKB-KW"/>
</dbReference>
<keyword evidence="1" id="KW-0808">Transferase</keyword>
<gene>
    <name evidence="3" type="ORF">FHS97_002009</name>
</gene>
<keyword evidence="4" id="KW-1185">Reference proteome</keyword>
<reference evidence="3 4" key="1">
    <citation type="submission" date="2020-08" db="EMBL/GenBank/DDBJ databases">
        <title>Genomic Encyclopedia of Type Strains, Phase IV (KMG-IV): sequencing the most valuable type-strain genomes for metagenomic binning, comparative biology and taxonomic classification.</title>
        <authorList>
            <person name="Goeker M."/>
        </authorList>
    </citation>
    <scope>NUCLEOTIDE SEQUENCE [LARGE SCALE GENOMIC DNA]</scope>
    <source>
        <strain evidence="3 4">DSM 101535</strain>
    </source>
</reference>
<protein>
    <submittedName>
        <fullName evidence="3">SAM-dependent methyltransferase</fullName>
    </submittedName>
</protein>
<dbReference type="RefSeq" id="WP_184036584.1">
    <property type="nucleotide sequence ID" value="NZ_BAABAR010000020.1"/>
</dbReference>
<name>A0ABR6N5L2_9SPHN</name>
<dbReference type="Pfam" id="PF13649">
    <property type="entry name" value="Methyltransf_25"/>
    <property type="match status" value="1"/>
</dbReference>
<organism evidence="3 4">
    <name type="scientific">Sphingomonas endophytica</name>
    <dbReference type="NCBI Taxonomy" id="869719"/>
    <lineage>
        <taxon>Bacteria</taxon>
        <taxon>Pseudomonadati</taxon>
        <taxon>Pseudomonadota</taxon>
        <taxon>Alphaproteobacteria</taxon>
        <taxon>Sphingomonadales</taxon>
        <taxon>Sphingomonadaceae</taxon>
        <taxon>Sphingomonas</taxon>
    </lineage>
</organism>
<sequence>MSGTTFAEKAAEQRNLLIDLGFTSDGRGCAVDLGCGPGYQALALSEVGYGKVIAIDTSEALLGELRAASQDESINTVLADLRDIADHVGEGTADAIVCMGDTITHLQHRNDVSKLLGDAYRALRSGGRLALTYRDFSLALTGTDRFIPVRSDDQRIMTCVLDYEADHVVVTDLIYLRTDAEWQLQKSSYRKLRLAPSWVADMLCQAGYSVEVDAPIGRMQTVVARKP</sequence>
<dbReference type="Gene3D" id="3.40.50.150">
    <property type="entry name" value="Vaccinia Virus protein VP39"/>
    <property type="match status" value="1"/>
</dbReference>
<evidence type="ECO:0000259" key="2">
    <source>
        <dbReference type="Pfam" id="PF13649"/>
    </source>
</evidence>
<dbReference type="EMBL" id="JACIJN010000006">
    <property type="protein sequence ID" value="MBB5726073.1"/>
    <property type="molecule type" value="Genomic_DNA"/>
</dbReference>
<comment type="caution">
    <text evidence="3">The sequence shown here is derived from an EMBL/GenBank/DDBJ whole genome shotgun (WGS) entry which is preliminary data.</text>
</comment>
<evidence type="ECO:0000313" key="4">
    <source>
        <dbReference type="Proteomes" id="UP000560131"/>
    </source>
</evidence>
<dbReference type="GO" id="GO:0008168">
    <property type="term" value="F:methyltransferase activity"/>
    <property type="evidence" value="ECO:0007669"/>
    <property type="project" value="UniProtKB-KW"/>
</dbReference>
<feature type="domain" description="Methyltransferase" evidence="2">
    <location>
        <begin position="31"/>
        <end position="127"/>
    </location>
</feature>